<dbReference type="EMBL" id="KN847334">
    <property type="protein sequence ID" value="KIW44401.1"/>
    <property type="molecule type" value="Genomic_DNA"/>
</dbReference>
<accession>A0A0D2AX82</accession>
<proteinExistence type="predicted"/>
<sequence length="118" mass="12607">MASSLFEPITTRLWRRICGCWFNVTRGLDVIGLEESKKKKRIAAVRDLARSVEADDGVCGSSVEETILGLSCQLSSFLSIIADVSGILSRRSTLFPLVVETGLAGSGPNPSTTPALHA</sequence>
<dbReference type="GeneID" id="27354948"/>
<dbReference type="Proteomes" id="UP000053342">
    <property type="component" value="Unassembled WGS sequence"/>
</dbReference>
<name>A0A0D2AX82_9EURO</name>
<reference evidence="1 2" key="1">
    <citation type="submission" date="2015-01" db="EMBL/GenBank/DDBJ databases">
        <title>The Genome Sequence of Exophiala oligosperma CBS72588.</title>
        <authorList>
            <consortium name="The Broad Institute Genomics Platform"/>
            <person name="Cuomo C."/>
            <person name="de Hoog S."/>
            <person name="Gorbushina A."/>
            <person name="Stielow B."/>
            <person name="Teixiera M."/>
            <person name="Abouelleil A."/>
            <person name="Chapman S.B."/>
            <person name="Priest M."/>
            <person name="Young S.K."/>
            <person name="Wortman J."/>
            <person name="Nusbaum C."/>
            <person name="Birren B."/>
        </authorList>
    </citation>
    <scope>NUCLEOTIDE SEQUENCE [LARGE SCALE GENOMIC DNA]</scope>
    <source>
        <strain evidence="1 2">CBS 72588</strain>
    </source>
</reference>
<keyword evidence="2" id="KW-1185">Reference proteome</keyword>
<gene>
    <name evidence="1" type="ORF">PV06_02874</name>
</gene>
<evidence type="ECO:0000313" key="1">
    <source>
        <dbReference type="EMBL" id="KIW44401.1"/>
    </source>
</evidence>
<evidence type="ECO:0000313" key="2">
    <source>
        <dbReference type="Proteomes" id="UP000053342"/>
    </source>
</evidence>
<organism evidence="1 2">
    <name type="scientific">Exophiala oligosperma</name>
    <dbReference type="NCBI Taxonomy" id="215243"/>
    <lineage>
        <taxon>Eukaryota</taxon>
        <taxon>Fungi</taxon>
        <taxon>Dikarya</taxon>
        <taxon>Ascomycota</taxon>
        <taxon>Pezizomycotina</taxon>
        <taxon>Eurotiomycetes</taxon>
        <taxon>Chaetothyriomycetidae</taxon>
        <taxon>Chaetothyriales</taxon>
        <taxon>Herpotrichiellaceae</taxon>
        <taxon>Exophiala</taxon>
    </lineage>
</organism>
<dbReference type="HOGENOM" id="CLU_2073158_0_0_1"/>
<dbReference type="VEuPathDB" id="FungiDB:PV06_02874"/>
<dbReference type="RefSeq" id="XP_016264617.1">
    <property type="nucleotide sequence ID" value="XM_016403612.1"/>
</dbReference>
<protein>
    <submittedName>
        <fullName evidence="1">Uncharacterized protein</fullName>
    </submittedName>
</protein>
<dbReference type="AlphaFoldDB" id="A0A0D2AX82"/>